<dbReference type="RefSeq" id="WP_144009367.1">
    <property type="nucleotide sequence ID" value="NZ_FWYB01000001.1"/>
</dbReference>
<dbReference type="InterPro" id="IPR039425">
    <property type="entry name" value="RNA_pol_sigma-70-like"/>
</dbReference>
<sequence>MTLAVLKARVPVAVIVMQNLNKVEDEILLQLLKQEHMTAFEEIYNRYWDKLYVAAYKRLQSKEVAEELVQDLFTSLWLNRKKVEVHTALSAYLFTSVRYMVLNQIQKQIVRNNYKESLDLNRRDNSTEEAVLLNDLVLNLNAAVEQLPLKCKSVFKLSRGEYKSNKEIAAELGISEKTVENQLTKALRRLRMGLNSLLLSLVLLLLLFLYS</sequence>
<evidence type="ECO:0000256" key="3">
    <source>
        <dbReference type="ARBA" id="ARBA00023082"/>
    </source>
</evidence>
<feature type="domain" description="RNA polymerase sigma factor 70 region 4 type 2" evidence="7">
    <location>
        <begin position="140"/>
        <end position="190"/>
    </location>
</feature>
<dbReference type="InterPro" id="IPR036388">
    <property type="entry name" value="WH-like_DNA-bd_sf"/>
</dbReference>
<protein>
    <submittedName>
        <fullName evidence="8">RNA polymerase sigma-70 factor, ECF subfamily</fullName>
    </submittedName>
</protein>
<organism evidence="8 9">
    <name type="scientific">Pedobacter nyackensis</name>
    <dbReference type="NCBI Taxonomy" id="475255"/>
    <lineage>
        <taxon>Bacteria</taxon>
        <taxon>Pseudomonadati</taxon>
        <taxon>Bacteroidota</taxon>
        <taxon>Sphingobacteriia</taxon>
        <taxon>Sphingobacteriales</taxon>
        <taxon>Sphingobacteriaceae</taxon>
        <taxon>Pedobacter</taxon>
    </lineage>
</organism>
<dbReference type="SUPFAM" id="SSF88659">
    <property type="entry name" value="Sigma3 and sigma4 domains of RNA polymerase sigma factors"/>
    <property type="match status" value="1"/>
</dbReference>
<keyword evidence="5" id="KW-0812">Transmembrane</keyword>
<dbReference type="Gene3D" id="1.10.1740.10">
    <property type="match status" value="1"/>
</dbReference>
<dbReference type="InterPro" id="IPR007627">
    <property type="entry name" value="RNA_pol_sigma70_r2"/>
</dbReference>
<evidence type="ECO:0000259" key="7">
    <source>
        <dbReference type="Pfam" id="PF08281"/>
    </source>
</evidence>
<evidence type="ECO:0000256" key="5">
    <source>
        <dbReference type="SAM" id="Phobius"/>
    </source>
</evidence>
<dbReference type="NCBIfam" id="TIGR02937">
    <property type="entry name" value="sigma70-ECF"/>
    <property type="match status" value="1"/>
</dbReference>
<dbReference type="Gene3D" id="1.10.10.10">
    <property type="entry name" value="Winged helix-like DNA-binding domain superfamily/Winged helix DNA-binding domain"/>
    <property type="match status" value="1"/>
</dbReference>
<keyword evidence="4" id="KW-0804">Transcription</keyword>
<dbReference type="InterPro" id="IPR014284">
    <property type="entry name" value="RNA_pol_sigma-70_dom"/>
</dbReference>
<keyword evidence="5" id="KW-1133">Transmembrane helix</keyword>
<evidence type="ECO:0000313" key="9">
    <source>
        <dbReference type="Proteomes" id="UP000192678"/>
    </source>
</evidence>
<comment type="similarity">
    <text evidence="1">Belongs to the sigma-70 factor family. ECF subfamily.</text>
</comment>
<dbReference type="GO" id="GO:0016987">
    <property type="term" value="F:sigma factor activity"/>
    <property type="evidence" value="ECO:0007669"/>
    <property type="project" value="UniProtKB-KW"/>
</dbReference>
<gene>
    <name evidence="8" type="ORF">SAMN04488101_101374</name>
</gene>
<evidence type="ECO:0000313" key="8">
    <source>
        <dbReference type="EMBL" id="SMC57688.1"/>
    </source>
</evidence>
<keyword evidence="9" id="KW-1185">Reference proteome</keyword>
<dbReference type="OrthoDB" id="665981at2"/>
<dbReference type="NCBIfam" id="TIGR02985">
    <property type="entry name" value="Sig70_bacteroi1"/>
    <property type="match status" value="1"/>
</dbReference>
<dbReference type="AlphaFoldDB" id="A0A1W2ABQ8"/>
<name>A0A1W2ABQ8_9SPHI</name>
<dbReference type="SUPFAM" id="SSF88946">
    <property type="entry name" value="Sigma2 domain of RNA polymerase sigma factors"/>
    <property type="match status" value="1"/>
</dbReference>
<proteinExistence type="inferred from homology"/>
<dbReference type="InterPro" id="IPR014327">
    <property type="entry name" value="RNA_pol_sigma70_bacteroid"/>
</dbReference>
<accession>A0A1W2ABQ8</accession>
<evidence type="ECO:0000256" key="2">
    <source>
        <dbReference type="ARBA" id="ARBA00023015"/>
    </source>
</evidence>
<dbReference type="Pfam" id="PF08281">
    <property type="entry name" value="Sigma70_r4_2"/>
    <property type="match status" value="1"/>
</dbReference>
<dbReference type="PANTHER" id="PTHR43133:SF46">
    <property type="entry name" value="RNA POLYMERASE SIGMA-70 FACTOR ECF SUBFAMILY"/>
    <property type="match status" value="1"/>
</dbReference>
<evidence type="ECO:0000256" key="1">
    <source>
        <dbReference type="ARBA" id="ARBA00010641"/>
    </source>
</evidence>
<feature type="transmembrane region" description="Helical" evidence="5">
    <location>
        <begin position="192"/>
        <end position="210"/>
    </location>
</feature>
<dbReference type="GO" id="GO:0006352">
    <property type="term" value="P:DNA-templated transcription initiation"/>
    <property type="evidence" value="ECO:0007669"/>
    <property type="project" value="InterPro"/>
</dbReference>
<dbReference type="PANTHER" id="PTHR43133">
    <property type="entry name" value="RNA POLYMERASE ECF-TYPE SIGMA FACTO"/>
    <property type="match status" value="1"/>
</dbReference>
<dbReference type="EMBL" id="FWYB01000001">
    <property type="protein sequence ID" value="SMC57688.1"/>
    <property type="molecule type" value="Genomic_DNA"/>
</dbReference>
<dbReference type="GO" id="GO:0003677">
    <property type="term" value="F:DNA binding"/>
    <property type="evidence" value="ECO:0007669"/>
    <property type="project" value="InterPro"/>
</dbReference>
<evidence type="ECO:0000259" key="6">
    <source>
        <dbReference type="Pfam" id="PF04542"/>
    </source>
</evidence>
<feature type="domain" description="RNA polymerase sigma-70 region 2" evidence="6">
    <location>
        <begin position="44"/>
        <end position="108"/>
    </location>
</feature>
<reference evidence="8 9" key="1">
    <citation type="submission" date="2017-04" db="EMBL/GenBank/DDBJ databases">
        <authorList>
            <person name="Afonso C.L."/>
            <person name="Miller P.J."/>
            <person name="Scott M.A."/>
            <person name="Spackman E."/>
            <person name="Goraichik I."/>
            <person name="Dimitrov K.M."/>
            <person name="Suarez D.L."/>
            <person name="Swayne D.E."/>
        </authorList>
    </citation>
    <scope>NUCLEOTIDE SEQUENCE [LARGE SCALE GENOMIC DNA]</scope>
    <source>
        <strain evidence="8 9">DSM 19625</strain>
    </source>
</reference>
<dbReference type="Pfam" id="PF04542">
    <property type="entry name" value="Sigma70_r2"/>
    <property type="match status" value="1"/>
</dbReference>
<evidence type="ECO:0000256" key="4">
    <source>
        <dbReference type="ARBA" id="ARBA00023163"/>
    </source>
</evidence>
<dbReference type="InterPro" id="IPR013325">
    <property type="entry name" value="RNA_pol_sigma_r2"/>
</dbReference>
<dbReference type="InterPro" id="IPR013249">
    <property type="entry name" value="RNA_pol_sigma70_r4_t2"/>
</dbReference>
<dbReference type="STRING" id="475255.SAMN04488101_101374"/>
<dbReference type="Proteomes" id="UP000192678">
    <property type="component" value="Unassembled WGS sequence"/>
</dbReference>
<dbReference type="InterPro" id="IPR013324">
    <property type="entry name" value="RNA_pol_sigma_r3/r4-like"/>
</dbReference>
<keyword evidence="2" id="KW-0805">Transcription regulation</keyword>
<keyword evidence="5" id="KW-0472">Membrane</keyword>
<keyword evidence="3" id="KW-0731">Sigma factor</keyword>